<dbReference type="GO" id="GO:0005524">
    <property type="term" value="F:ATP binding"/>
    <property type="evidence" value="ECO:0007669"/>
    <property type="project" value="UniProtKB-KW"/>
</dbReference>
<dbReference type="PANTHER" id="PTHR45639">
    <property type="entry name" value="HSC70CB, ISOFORM G-RELATED"/>
    <property type="match status" value="1"/>
</dbReference>
<evidence type="ECO:0000256" key="1">
    <source>
        <dbReference type="ARBA" id="ARBA00022741"/>
    </source>
</evidence>
<keyword evidence="5" id="KW-1185">Reference proteome</keyword>
<organism evidence="4 5">
    <name type="scientific">Reticulomyxa filosa</name>
    <dbReference type="NCBI Taxonomy" id="46433"/>
    <lineage>
        <taxon>Eukaryota</taxon>
        <taxon>Sar</taxon>
        <taxon>Rhizaria</taxon>
        <taxon>Retaria</taxon>
        <taxon>Foraminifera</taxon>
        <taxon>Monothalamids</taxon>
        <taxon>Reticulomyxidae</taxon>
        <taxon>Reticulomyxa</taxon>
    </lineage>
</organism>
<keyword evidence="1" id="KW-0547">Nucleotide-binding</keyword>
<reference evidence="4 5" key="1">
    <citation type="journal article" date="2013" name="Curr. Biol.">
        <title>The Genome of the Foraminiferan Reticulomyxa filosa.</title>
        <authorList>
            <person name="Glockner G."/>
            <person name="Hulsmann N."/>
            <person name="Schleicher M."/>
            <person name="Noegel A.A."/>
            <person name="Eichinger L."/>
            <person name="Gallinger C."/>
            <person name="Pawlowski J."/>
            <person name="Sierra R."/>
            <person name="Euteneuer U."/>
            <person name="Pillet L."/>
            <person name="Moustafa A."/>
            <person name="Platzer M."/>
            <person name="Groth M."/>
            <person name="Szafranski K."/>
            <person name="Schliwa M."/>
        </authorList>
    </citation>
    <scope>NUCLEOTIDE SEQUENCE [LARGE SCALE GENOMIC DNA]</scope>
</reference>
<dbReference type="GO" id="GO:0140662">
    <property type="term" value="F:ATP-dependent protein folding chaperone"/>
    <property type="evidence" value="ECO:0007669"/>
    <property type="project" value="InterPro"/>
</dbReference>
<dbReference type="SUPFAM" id="SSF53067">
    <property type="entry name" value="Actin-like ATPase domain"/>
    <property type="match status" value="2"/>
</dbReference>
<keyword evidence="3" id="KW-0143">Chaperone</keyword>
<proteinExistence type="predicted"/>
<dbReference type="AlphaFoldDB" id="X6LEI2"/>
<dbReference type="GO" id="GO:0030968">
    <property type="term" value="P:endoplasmic reticulum unfolded protein response"/>
    <property type="evidence" value="ECO:0007669"/>
    <property type="project" value="TreeGrafter"/>
</dbReference>
<protein>
    <submittedName>
        <fullName evidence="4">Uncharacterized protein</fullName>
    </submittedName>
</protein>
<feature type="non-terminal residue" evidence="4">
    <location>
        <position position="1"/>
    </location>
</feature>
<dbReference type="Gene3D" id="3.90.640.10">
    <property type="entry name" value="Actin, Chain A, domain 4"/>
    <property type="match status" value="1"/>
</dbReference>
<evidence type="ECO:0000256" key="2">
    <source>
        <dbReference type="ARBA" id="ARBA00022840"/>
    </source>
</evidence>
<dbReference type="GO" id="GO:0034663">
    <property type="term" value="C:endoplasmic reticulum chaperone complex"/>
    <property type="evidence" value="ECO:0007669"/>
    <property type="project" value="TreeGrafter"/>
</dbReference>
<sequence>GELLIGNHATDELVRTTTGKIEDIIFLIGKKLKAKILRGGDSILVVKENEDECRKAFESAITNVMIGVPDDFNNTQTRAVVDAAKVAGFKERIGIYVYNKMGWHYVVCGIIASIRPQLKHQLTFQSQAFVHIPSFTDGVDLKLAITREKFEEVLAPLFLKFSDCFIPKVKDIIAGIFPAKKIHYFVLPSQMQEYMQLQEQQLNFKDRYD</sequence>
<comment type="caution">
    <text evidence="4">The sequence shown here is derived from an EMBL/GenBank/DDBJ whole genome shotgun (WGS) entry which is preliminary data.</text>
</comment>
<accession>X6LEI2</accession>
<dbReference type="Proteomes" id="UP000023152">
    <property type="component" value="Unassembled WGS sequence"/>
</dbReference>
<name>X6LEI2_RETFI</name>
<dbReference type="Gene3D" id="3.30.420.40">
    <property type="match status" value="1"/>
</dbReference>
<keyword evidence="2" id="KW-0067">ATP-binding</keyword>
<dbReference type="EMBL" id="ASPP01041231">
    <property type="protein sequence ID" value="ETO00373.1"/>
    <property type="molecule type" value="Genomic_DNA"/>
</dbReference>
<dbReference type="InterPro" id="IPR013126">
    <property type="entry name" value="Hsp_70_fam"/>
</dbReference>
<evidence type="ECO:0000313" key="4">
    <source>
        <dbReference type="EMBL" id="ETO00373.1"/>
    </source>
</evidence>
<gene>
    <name evidence="4" type="ORF">RFI_37074</name>
</gene>
<evidence type="ECO:0000256" key="3">
    <source>
        <dbReference type="ARBA" id="ARBA00023186"/>
    </source>
</evidence>
<evidence type="ECO:0000313" key="5">
    <source>
        <dbReference type="Proteomes" id="UP000023152"/>
    </source>
</evidence>
<dbReference type="InterPro" id="IPR043129">
    <property type="entry name" value="ATPase_NBD"/>
</dbReference>
<dbReference type="PANTHER" id="PTHR45639:SF3">
    <property type="entry name" value="HYPOXIA UP-REGULATED PROTEIN 1"/>
    <property type="match status" value="1"/>
</dbReference>